<dbReference type="Gene3D" id="3.30.450.20">
    <property type="entry name" value="PAS domain"/>
    <property type="match status" value="2"/>
</dbReference>
<evidence type="ECO:0000256" key="3">
    <source>
        <dbReference type="ARBA" id="ARBA00022737"/>
    </source>
</evidence>
<keyword evidence="5" id="KW-0539">Nucleus</keyword>
<feature type="region of interest" description="Disordered" evidence="7">
    <location>
        <begin position="602"/>
        <end position="683"/>
    </location>
</feature>
<keyword evidence="3" id="KW-0677">Repeat</keyword>
<evidence type="ECO:0000256" key="2">
    <source>
        <dbReference type="ARBA" id="ARBA00022553"/>
    </source>
</evidence>
<dbReference type="InterPro" id="IPR000014">
    <property type="entry name" value="PAS"/>
</dbReference>
<dbReference type="FunCoup" id="A0A7M7H8A4">
    <property type="interactions" value="9"/>
</dbReference>
<dbReference type="GO" id="GO:0043153">
    <property type="term" value="P:entrainment of circadian clock by photoperiod"/>
    <property type="evidence" value="ECO:0007669"/>
    <property type="project" value="TreeGrafter"/>
</dbReference>
<feature type="domain" description="PAS" evidence="8">
    <location>
        <begin position="338"/>
        <end position="401"/>
    </location>
</feature>
<dbReference type="GO" id="GO:0032922">
    <property type="term" value="P:circadian regulation of gene expression"/>
    <property type="evidence" value="ECO:0007669"/>
    <property type="project" value="TreeGrafter"/>
</dbReference>
<evidence type="ECO:0000313" key="10">
    <source>
        <dbReference type="Proteomes" id="UP000002358"/>
    </source>
</evidence>
<dbReference type="Proteomes" id="UP000002358">
    <property type="component" value="Chromosome 1"/>
</dbReference>
<dbReference type="CTD" id="31251"/>
<feature type="compositionally biased region" description="Basic and acidic residues" evidence="7">
    <location>
        <begin position="778"/>
        <end position="788"/>
    </location>
</feature>
<evidence type="ECO:0000256" key="6">
    <source>
        <dbReference type="ARBA" id="ARBA00040849"/>
    </source>
</evidence>
<proteinExistence type="predicted"/>
<dbReference type="PROSITE" id="PS50112">
    <property type="entry name" value="PAS"/>
    <property type="match status" value="1"/>
</dbReference>
<feature type="compositionally biased region" description="Low complexity" evidence="7">
    <location>
        <begin position="791"/>
        <end position="802"/>
    </location>
</feature>
<dbReference type="InterPro" id="IPR035965">
    <property type="entry name" value="PAS-like_dom_sf"/>
</dbReference>
<feature type="compositionally biased region" description="Polar residues" evidence="7">
    <location>
        <begin position="22"/>
        <end position="39"/>
    </location>
</feature>
<keyword evidence="2" id="KW-0597">Phosphoprotein</keyword>
<feature type="compositionally biased region" description="Polar residues" evidence="7">
    <location>
        <begin position="627"/>
        <end position="636"/>
    </location>
</feature>
<accession>A0A7M7H8A4</accession>
<dbReference type="SMART" id="SM00091">
    <property type="entry name" value="PAS"/>
    <property type="match status" value="2"/>
</dbReference>
<dbReference type="InterPro" id="IPR022728">
    <property type="entry name" value="Period_circadian-like_C"/>
</dbReference>
<reference evidence="9" key="1">
    <citation type="submission" date="2021-01" db="UniProtKB">
        <authorList>
            <consortium name="EnsemblMetazoa"/>
        </authorList>
    </citation>
    <scope>IDENTIFICATION</scope>
</reference>
<evidence type="ECO:0000259" key="8">
    <source>
        <dbReference type="PROSITE" id="PS50112"/>
    </source>
</evidence>
<evidence type="ECO:0000256" key="1">
    <source>
        <dbReference type="ARBA" id="ARBA00004123"/>
    </source>
</evidence>
<dbReference type="InParanoid" id="A0A7M7H8A4"/>
<dbReference type="SMR" id="A0A7M7H8A4"/>
<feature type="compositionally biased region" description="Low complexity" evidence="7">
    <location>
        <begin position="637"/>
        <end position="683"/>
    </location>
</feature>
<name>A0A7M7H8A4_NASVI</name>
<dbReference type="PANTHER" id="PTHR11269:SF16">
    <property type="entry name" value="PERIOD CIRCADIAN PROTEIN"/>
    <property type="match status" value="1"/>
</dbReference>
<feature type="region of interest" description="Disordered" evidence="7">
    <location>
        <begin position="939"/>
        <end position="976"/>
    </location>
</feature>
<evidence type="ECO:0000256" key="4">
    <source>
        <dbReference type="ARBA" id="ARBA00023108"/>
    </source>
</evidence>
<feature type="region of interest" description="Disordered" evidence="7">
    <location>
        <begin position="270"/>
        <end position="289"/>
    </location>
</feature>
<dbReference type="InterPro" id="IPR050760">
    <property type="entry name" value="Period_circadian_regulator"/>
</dbReference>
<feature type="region of interest" description="Disordered" evidence="7">
    <location>
        <begin position="1"/>
        <end position="91"/>
    </location>
</feature>
<feature type="region of interest" description="Disordered" evidence="7">
    <location>
        <begin position="758"/>
        <end position="819"/>
    </location>
</feature>
<dbReference type="PANTHER" id="PTHR11269">
    <property type="entry name" value="PERIOD CIRCADIAN PROTEIN"/>
    <property type="match status" value="1"/>
</dbReference>
<evidence type="ECO:0000256" key="7">
    <source>
        <dbReference type="SAM" id="MobiDB-lite"/>
    </source>
</evidence>
<dbReference type="GO" id="GO:0005737">
    <property type="term" value="C:cytoplasm"/>
    <property type="evidence" value="ECO:0007669"/>
    <property type="project" value="TreeGrafter"/>
</dbReference>
<dbReference type="Pfam" id="PF12114">
    <property type="entry name" value="Period_C"/>
    <property type="match status" value="1"/>
</dbReference>
<dbReference type="KEGG" id="nvi:100121302"/>
<dbReference type="EnsemblMetazoa" id="XM_008211021">
    <property type="protein sequence ID" value="XP_008209243"/>
    <property type="gene ID" value="LOC100121302"/>
</dbReference>
<dbReference type="CDD" id="cd00130">
    <property type="entry name" value="PAS"/>
    <property type="match status" value="1"/>
</dbReference>
<dbReference type="GO" id="GO:0001222">
    <property type="term" value="F:transcription corepressor binding"/>
    <property type="evidence" value="ECO:0007669"/>
    <property type="project" value="TreeGrafter"/>
</dbReference>
<comment type="subcellular location">
    <subcellularLocation>
        <location evidence="1">Nucleus</location>
    </subcellularLocation>
</comment>
<dbReference type="FunFam" id="3.30.450.20:FF:000066">
    <property type="entry name" value="Period circadian protein"/>
    <property type="match status" value="1"/>
</dbReference>
<dbReference type="GeneID" id="100121302"/>
<sequence length="1169" mass="129227">MLITEPVNMEETSKENAKISDSGYSNTCSNSQFHTSSESSEARNSHKSASSGYHGRHPSTFGSCTETLPKPITKRKEKGHKKTPKNSASSATLLKHVEATQIISPVGSAPVPNAASNHVSLIVAEQPCKAVFDKKAEVAVVELVDATDPRVHNDNNSNLLPSSEAGLASKTCPIDEFSSQSTEEYYAAISMHDGLVLHATPSLHASLGYPKDSWTGQLFIDFLDPKDKHVFIERIASEITLSREICQSGANGRKASIFCRLRRFNATSCASGNNDSGKGDTINHSQEQSNRCEQYAPYRIRVVVQNFNRNNDGLPQSQVMILVAFFQPIRSAYKVPEETIIPTVFTTRHNAACRLSYVDPDVVQYLGYLPQDMIDRSLFDFYHPEDLPLIKDIYKTVINLDSSSYRSKPYRYIVQNGCYVVLETDWSSFVNPWSKNLEFIVGYHRVLKGPADPDVFRSCPSDRENGILANIRKEVLQEAKIIEKEILALLSQDPQRKRSYQVTDSELLSKKKELHTFVKNILQEIKSPAPVKDHVVVDDRSFSGSRNPVLQEHGSVMLGEVSPHHEYFDSKSSTETPPSYNQLNYNDNIQRFFNSNIGASVDNRPYVSDPENLQSSANSSDEHGKKNSSGPELQFTSSSGSGNSGSAENLSSELNNQCSSGSRGDTSNTTSNSTGEACGNSSINANSNNNVAGGEARFKTPILTETLLNLHNGIMEKLLVQKHLEQKKGAKRIKIEQKANKESKEHQQQPTAVVRCERGENKQTRLKRSGSPIWEDGDNFKISKHDGPAKTQQNTGTNQTPTSANFPAPTSMETSTNTNNANLQWPPLSVPMPSATTLLHQYFANPNARFQERLPMFPQMLPVYCLPVLRPQENPSLATAPQEHPGPPNALSPYCYVPITDMATTMSNIIYPPIIRAPALTTMMYQPFIVPETSVKVNAHQPVGPPEPPTPQTATTDTHNNFNPKCPARRPTSVKAEPGSIMALSESSKKTLLTTGIVSSCMSNEGDCSCSCINKSCDSCCNTDRRYTASSSESQVSLNESINQPKQTCHKSKESRVSQMRKVFDMVRKEPPWNVGAKLTPELIYKYQKKSESLDEILKADLDFLRRSKQPNLVNEQLGQLFHDLEIQGLGSKLLLDDAGTNSASDNSSDDSERALHSILTSEIIVEHS</sequence>
<dbReference type="AlphaFoldDB" id="A0A7M7H8A4"/>
<feature type="compositionally biased region" description="Basic residues" evidence="7">
    <location>
        <begin position="72"/>
        <end position="84"/>
    </location>
</feature>
<dbReference type="GO" id="GO:0000122">
    <property type="term" value="P:negative regulation of transcription by RNA polymerase II"/>
    <property type="evidence" value="ECO:0007669"/>
    <property type="project" value="TreeGrafter"/>
</dbReference>
<dbReference type="RefSeq" id="XP_008209243.1">
    <property type="nucleotide sequence ID" value="XM_008211021.4"/>
</dbReference>
<dbReference type="SUPFAM" id="SSF55785">
    <property type="entry name" value="PYP-like sensor domain (PAS domain)"/>
    <property type="match status" value="1"/>
</dbReference>
<dbReference type="GO" id="GO:0005634">
    <property type="term" value="C:nucleus"/>
    <property type="evidence" value="ECO:0007669"/>
    <property type="project" value="UniProtKB-SubCell"/>
</dbReference>
<keyword evidence="10" id="KW-1185">Reference proteome</keyword>
<keyword evidence="4" id="KW-0090">Biological rhythms</keyword>
<dbReference type="OrthoDB" id="7788983at2759"/>
<dbReference type="Pfam" id="PF14598">
    <property type="entry name" value="PAS_11"/>
    <property type="match status" value="1"/>
</dbReference>
<evidence type="ECO:0000313" key="9">
    <source>
        <dbReference type="EnsemblMetazoa" id="XP_008209243"/>
    </source>
</evidence>
<dbReference type="GO" id="GO:0000976">
    <property type="term" value="F:transcription cis-regulatory region binding"/>
    <property type="evidence" value="ECO:0007669"/>
    <property type="project" value="TreeGrafter"/>
</dbReference>
<protein>
    <recommendedName>
        <fullName evidence="6">Period circadian protein</fullName>
    </recommendedName>
</protein>
<evidence type="ECO:0000256" key="5">
    <source>
        <dbReference type="ARBA" id="ARBA00023242"/>
    </source>
</evidence>
<organism evidence="9 10">
    <name type="scientific">Nasonia vitripennis</name>
    <name type="common">Parasitic wasp</name>
    <dbReference type="NCBI Taxonomy" id="7425"/>
    <lineage>
        <taxon>Eukaryota</taxon>
        <taxon>Metazoa</taxon>
        <taxon>Ecdysozoa</taxon>
        <taxon>Arthropoda</taxon>
        <taxon>Hexapoda</taxon>
        <taxon>Insecta</taxon>
        <taxon>Pterygota</taxon>
        <taxon>Neoptera</taxon>
        <taxon>Endopterygota</taxon>
        <taxon>Hymenoptera</taxon>
        <taxon>Apocrita</taxon>
        <taxon>Proctotrupomorpha</taxon>
        <taxon>Chalcidoidea</taxon>
        <taxon>Pteromalidae</taxon>
        <taxon>Pteromalinae</taxon>
        <taxon>Nasonia</taxon>
    </lineage>
</organism>